<feature type="compositionally biased region" description="Polar residues" evidence="1">
    <location>
        <begin position="1"/>
        <end position="17"/>
    </location>
</feature>
<sequence length="248" mass="27684">MVTKSETVLNHKSSGTGTDPIPSAPQQHGKHSNPELAIADHSDLTALNIKGFKSTAEFIEALEALDPPTLVTDEVDQLHKAALDYRSGLQKTLLEKRSTLDKAPKLQDTLDTLNSENHHKVLVEKSLHTENRLRPLLEKKKSKDELLSSQILDYRLSCRMELDQELKELNHNYLGPILGPISVDNDYFPSSSAIPSTGFYSSDPRYFKFDSPPPSSMYPANYVASNRSGLDWENTGARSNYHTEGYSN</sequence>
<dbReference type="EMBL" id="KN837205">
    <property type="protein sequence ID" value="KIJ33998.1"/>
    <property type="molecule type" value="Genomic_DNA"/>
</dbReference>
<feature type="region of interest" description="Disordered" evidence="1">
    <location>
        <begin position="1"/>
        <end position="33"/>
    </location>
</feature>
<dbReference type="HOGENOM" id="CLU_1122401_0_0_1"/>
<evidence type="ECO:0000256" key="1">
    <source>
        <dbReference type="SAM" id="MobiDB-lite"/>
    </source>
</evidence>
<feature type="compositionally biased region" description="Polar residues" evidence="1">
    <location>
        <begin position="236"/>
        <end position="248"/>
    </location>
</feature>
<name>A0A0C9TUH3_SPHS4</name>
<evidence type="ECO:0000313" key="3">
    <source>
        <dbReference type="Proteomes" id="UP000054279"/>
    </source>
</evidence>
<organism evidence="2 3">
    <name type="scientific">Sphaerobolus stellatus (strain SS14)</name>
    <dbReference type="NCBI Taxonomy" id="990650"/>
    <lineage>
        <taxon>Eukaryota</taxon>
        <taxon>Fungi</taxon>
        <taxon>Dikarya</taxon>
        <taxon>Basidiomycota</taxon>
        <taxon>Agaricomycotina</taxon>
        <taxon>Agaricomycetes</taxon>
        <taxon>Phallomycetidae</taxon>
        <taxon>Geastrales</taxon>
        <taxon>Sphaerobolaceae</taxon>
        <taxon>Sphaerobolus</taxon>
    </lineage>
</organism>
<feature type="region of interest" description="Disordered" evidence="1">
    <location>
        <begin position="227"/>
        <end position="248"/>
    </location>
</feature>
<keyword evidence="3" id="KW-1185">Reference proteome</keyword>
<feature type="non-terminal residue" evidence="2">
    <location>
        <position position="248"/>
    </location>
</feature>
<dbReference type="AlphaFoldDB" id="A0A0C9TUH3"/>
<protein>
    <submittedName>
        <fullName evidence="2">Uncharacterized protein</fullName>
    </submittedName>
</protein>
<proteinExistence type="predicted"/>
<reference evidence="2 3" key="1">
    <citation type="submission" date="2014-06" db="EMBL/GenBank/DDBJ databases">
        <title>Evolutionary Origins and Diversification of the Mycorrhizal Mutualists.</title>
        <authorList>
            <consortium name="DOE Joint Genome Institute"/>
            <consortium name="Mycorrhizal Genomics Consortium"/>
            <person name="Kohler A."/>
            <person name="Kuo A."/>
            <person name="Nagy L.G."/>
            <person name="Floudas D."/>
            <person name="Copeland A."/>
            <person name="Barry K.W."/>
            <person name="Cichocki N."/>
            <person name="Veneault-Fourrey C."/>
            <person name="LaButti K."/>
            <person name="Lindquist E.A."/>
            <person name="Lipzen A."/>
            <person name="Lundell T."/>
            <person name="Morin E."/>
            <person name="Murat C."/>
            <person name="Riley R."/>
            <person name="Ohm R."/>
            <person name="Sun H."/>
            <person name="Tunlid A."/>
            <person name="Henrissat B."/>
            <person name="Grigoriev I.V."/>
            <person name="Hibbett D.S."/>
            <person name="Martin F."/>
        </authorList>
    </citation>
    <scope>NUCLEOTIDE SEQUENCE [LARGE SCALE GENOMIC DNA]</scope>
    <source>
        <strain evidence="2 3">SS14</strain>
    </source>
</reference>
<dbReference type="Proteomes" id="UP000054279">
    <property type="component" value="Unassembled WGS sequence"/>
</dbReference>
<accession>A0A0C9TUH3</accession>
<evidence type="ECO:0000313" key="2">
    <source>
        <dbReference type="EMBL" id="KIJ33998.1"/>
    </source>
</evidence>
<gene>
    <name evidence="2" type="ORF">M422DRAFT_70310</name>
</gene>